<comment type="catalytic activity">
    <reaction evidence="8 9">
        <text>hydroxymethylbilane = uroporphyrinogen III + H2O</text>
        <dbReference type="Rhea" id="RHEA:18965"/>
        <dbReference type="ChEBI" id="CHEBI:15377"/>
        <dbReference type="ChEBI" id="CHEBI:57308"/>
        <dbReference type="ChEBI" id="CHEBI:57845"/>
        <dbReference type="EC" id="4.2.1.75"/>
    </reaction>
</comment>
<dbReference type="EC" id="4.2.1.75" evidence="3 9"/>
<comment type="function">
    <text evidence="6 9">Catalyzes cyclization of the linear tetrapyrrole, hydroxymethylbilane, to the macrocyclic uroporphyrinogen III.</text>
</comment>
<accession>A0A1Q2SPY4</accession>
<evidence type="ECO:0000313" key="11">
    <source>
        <dbReference type="EMBL" id="BAW81186.1"/>
    </source>
</evidence>
<dbReference type="GO" id="GO:0006780">
    <property type="term" value="P:uroporphyrinogen III biosynthetic process"/>
    <property type="evidence" value="ECO:0007669"/>
    <property type="project" value="UniProtKB-UniRule"/>
</dbReference>
<protein>
    <recommendedName>
        <fullName evidence="7 9">Uroporphyrinogen-III synthase</fullName>
        <ecNumber evidence="3 9">4.2.1.75</ecNumber>
    </recommendedName>
</protein>
<sequence length="265" mass="29783">MTKKEILLGRRLCGLRVLVTRPEKQAKKLCQLIEAEGGQALRFPTIEISDPEDFSTVDEIIRRLDGFHWAIFVSINAVEQGLQRIFSQRDLPKNLNIAVIGQGTAQALAAFRLYPHLCPTSGYDSEALLAMEKWQHMEGEQVVIFRGNGGRELLAETLIQRGAQVRYAEVYRRCLPSPAAVADFHQNLLDSPVDIAVTTSKTILENLCCLLDDSLLEKLYVTPLVVIGTRQVQRAKELGFTQVWMAQEPTDTALVEAMIKHEDRL</sequence>
<evidence type="ECO:0000313" key="12">
    <source>
        <dbReference type="Proteomes" id="UP000243679"/>
    </source>
</evidence>
<name>A0A1Q2SPY4_9GAMM</name>
<dbReference type="GO" id="GO:0004852">
    <property type="term" value="F:uroporphyrinogen-III synthase activity"/>
    <property type="evidence" value="ECO:0007669"/>
    <property type="project" value="UniProtKB-UniRule"/>
</dbReference>
<dbReference type="PANTHER" id="PTHR38042">
    <property type="entry name" value="UROPORPHYRINOGEN-III SYNTHASE, CHLOROPLASTIC"/>
    <property type="match status" value="1"/>
</dbReference>
<evidence type="ECO:0000256" key="8">
    <source>
        <dbReference type="ARBA" id="ARBA00048617"/>
    </source>
</evidence>
<evidence type="ECO:0000256" key="4">
    <source>
        <dbReference type="ARBA" id="ARBA00023239"/>
    </source>
</evidence>
<dbReference type="OrthoDB" id="9787650at2"/>
<feature type="domain" description="Tetrapyrrole biosynthesis uroporphyrinogen III synthase" evidence="10">
    <location>
        <begin position="29"/>
        <end position="256"/>
    </location>
</feature>
<evidence type="ECO:0000256" key="5">
    <source>
        <dbReference type="ARBA" id="ARBA00023244"/>
    </source>
</evidence>
<dbReference type="PANTHER" id="PTHR38042:SF1">
    <property type="entry name" value="UROPORPHYRINOGEN-III SYNTHASE, CHLOROPLASTIC"/>
    <property type="match status" value="1"/>
</dbReference>
<comment type="pathway">
    <text evidence="1 9">Porphyrin-containing compound metabolism; protoporphyrin-IX biosynthesis; coproporphyrinogen-III from 5-aminolevulinate: step 3/4.</text>
</comment>
<dbReference type="RefSeq" id="WP_096527654.1">
    <property type="nucleotide sequence ID" value="NZ_AP014836.1"/>
</dbReference>
<dbReference type="Proteomes" id="UP000243679">
    <property type="component" value="Chromosome"/>
</dbReference>
<evidence type="ECO:0000256" key="3">
    <source>
        <dbReference type="ARBA" id="ARBA00013109"/>
    </source>
</evidence>
<dbReference type="InterPro" id="IPR003754">
    <property type="entry name" value="4pyrrol_synth_uPrphyn_synth"/>
</dbReference>
<dbReference type="GO" id="GO:0006782">
    <property type="term" value="P:protoporphyrinogen IX biosynthetic process"/>
    <property type="evidence" value="ECO:0007669"/>
    <property type="project" value="UniProtKB-UniRule"/>
</dbReference>
<dbReference type="Gene3D" id="3.40.50.10090">
    <property type="match status" value="2"/>
</dbReference>
<proteinExistence type="inferred from homology"/>
<gene>
    <name evidence="11" type="ORF">TAO_1816</name>
</gene>
<dbReference type="InterPro" id="IPR036108">
    <property type="entry name" value="4pyrrol_syn_uPrphyn_synt_sf"/>
</dbReference>
<dbReference type="InterPro" id="IPR039793">
    <property type="entry name" value="UROS/Hem4"/>
</dbReference>
<dbReference type="UniPathway" id="UPA00251">
    <property type="reaction ID" value="UER00320"/>
</dbReference>
<evidence type="ECO:0000256" key="9">
    <source>
        <dbReference type="RuleBase" id="RU366031"/>
    </source>
</evidence>
<dbReference type="SUPFAM" id="SSF69618">
    <property type="entry name" value="HemD-like"/>
    <property type="match status" value="1"/>
</dbReference>
<reference evidence="11 12" key="1">
    <citation type="journal article" date="2017" name="ISME J.">
        <title>An acid-tolerant ammonia-oxidizing ?-proteobacterium from soil.</title>
        <authorList>
            <person name="Hayatsu M."/>
            <person name="Tago K."/>
            <person name="Uchiyama I."/>
            <person name="Toyoda A."/>
            <person name="Wang Y."/>
            <person name="Shimomura Y."/>
            <person name="Okubo T."/>
            <person name="Kurisu F."/>
            <person name="Hirono Y."/>
            <person name="Nonaka K."/>
            <person name="Akiyama H."/>
            <person name="Itoh T."/>
            <person name="Takami H."/>
        </authorList>
    </citation>
    <scope>NUCLEOTIDE SEQUENCE [LARGE SCALE GENOMIC DNA]</scope>
    <source>
        <strain evidence="11 12">TAO100</strain>
    </source>
</reference>
<dbReference type="KEGG" id="ntt:TAO_1816"/>
<dbReference type="Pfam" id="PF02602">
    <property type="entry name" value="HEM4"/>
    <property type="match status" value="1"/>
</dbReference>
<evidence type="ECO:0000256" key="1">
    <source>
        <dbReference type="ARBA" id="ARBA00004772"/>
    </source>
</evidence>
<dbReference type="AlphaFoldDB" id="A0A1Q2SPY4"/>
<evidence type="ECO:0000256" key="7">
    <source>
        <dbReference type="ARBA" id="ARBA00040167"/>
    </source>
</evidence>
<evidence type="ECO:0000259" key="10">
    <source>
        <dbReference type="Pfam" id="PF02602"/>
    </source>
</evidence>
<keyword evidence="4 9" id="KW-0456">Lyase</keyword>
<dbReference type="EMBL" id="AP014836">
    <property type="protein sequence ID" value="BAW81186.1"/>
    <property type="molecule type" value="Genomic_DNA"/>
</dbReference>
<dbReference type="CDD" id="cd06578">
    <property type="entry name" value="HemD"/>
    <property type="match status" value="1"/>
</dbReference>
<comment type="similarity">
    <text evidence="2 9">Belongs to the uroporphyrinogen-III synthase family.</text>
</comment>
<keyword evidence="5 9" id="KW-0627">Porphyrin biosynthesis</keyword>
<organism evidence="11 12">
    <name type="scientific">Candidatus Nitrosoglobus terrae</name>
    <dbReference type="NCBI Taxonomy" id="1630141"/>
    <lineage>
        <taxon>Bacteria</taxon>
        <taxon>Pseudomonadati</taxon>
        <taxon>Pseudomonadota</taxon>
        <taxon>Gammaproteobacteria</taxon>
        <taxon>Chromatiales</taxon>
        <taxon>Chromatiaceae</taxon>
        <taxon>Candidatus Nitrosoglobus</taxon>
    </lineage>
</organism>
<keyword evidence="12" id="KW-1185">Reference proteome</keyword>
<evidence type="ECO:0000256" key="2">
    <source>
        <dbReference type="ARBA" id="ARBA00008133"/>
    </source>
</evidence>
<evidence type="ECO:0000256" key="6">
    <source>
        <dbReference type="ARBA" id="ARBA00037589"/>
    </source>
</evidence>